<feature type="domain" description="DUF7034" evidence="2">
    <location>
        <begin position="800"/>
        <end position="916"/>
    </location>
</feature>
<keyword evidence="4" id="KW-1185">Reference proteome</keyword>
<dbReference type="PANTHER" id="PTHR24032">
    <property type="entry name" value="EGF-LIKE DOMAIN-CONTAINING PROTEIN-RELATED-RELATED"/>
    <property type="match status" value="1"/>
</dbReference>
<proteinExistence type="predicted"/>
<sequence length="1250" mass="139224">MNKLFLGIIYSFLFFNIVYSNIEIISVNGITNSNEWTFNATPQCSLILVYSASNISHGVTYNSFVNYSSPSVVGMTDRLVGGVPTDGTYVTDVQKISVGTYSKLYTFFYIYADGVSMEVLDLTATPIQCVTPASIPMAPVTIVSYGYQYGIYSNSTIPMDPLLYVVARNFANVPNFYNFDTSFYTPITQGTSLRTFDSAGSTVMVYPALSNYVNPQLRFAANLISNTTLLPVPYNYPTDLATSIIATSATIVPVDNLSGLPVMYRLSFTIVGADPRNVSSITIGSLFKDDDILPFCNLTTLEYSRYISLPNGIGFGQYLLVFSESLLTGNTLTYSETSGSLPPPPTIGSYGLAMIDTRYFQMNVSYSSKGLTLPSYTVTTSKSTLSTIQYPYGVTGNLYNGTIQMVGYHPNIRSLVFFLRSGFTLNLYNSTTAQYDIYPPQIMNINIYNVGRSKWISFNVSDSSGIEVCYVDYDNLNLKFTAANAESLSNDHSFMQFTAEVSAAYIPVTCGTTMKIGCYDKLKNYYQYKSGEVYSNNTDVTVPSVSCPDIIQPQPLFIRMRHLLDSVTNISTPYLQITYLNEQQQQQQYQVSVDLTDSLNHTTNIPLDTQQLNTTMFVAVGSLDILKPTVTTTYSIQLNFNSITASYTLTSSQLYIILNRRNSISVTNVPTPGLINQLTLYSADVNPPIVTDVSYSIDSTNNKVDFTITAVDDLSGVRDMTITYYSTVDYIVRNQTVQTNGIAKFTIATPITTCGNHTLSYIISRVCDNSNNCLIVAPTTQPNNIIINSTVENPSSLLELVDFSTSTNVLFTRNTTSSDRNVIVDYTIRSALPIASTVKSMVYVQDSYPWSINTVICQSTFMSSQSNLYSFRCSVDVPLNFGLSNTLLVSIEGTYDICGNMRSFNSIDLQRLTVVKPLQVSPNQPPTPIQVQPMYAGTKMITIVTNVTTFNTSLMTIRTDTLEIFGYNLFSSPLQIQAELDRIVKPNDRIIVDYDGIEYNVQVFSNYSGSPVIVFEETRPWCVYSINGTPTSNTTTELSYEDQQFSFFIKFFSLIEMSATGDIIHQEEFSQMKKSGTATNFTMTSTLANGANVVMSMLISNNYTDVKWMNESLVLHNNTVKYSIDVSNYPFSTKLNYLLITFNITANSTGECELEQLTKSVMYGNSFIRSNYNEKEPSFKYECEEYDEDDKKNWLIPVAVVVPIVGLTILIAVAIVIYKRNTTMHVYMTKMKTRLSRKSSVSMKATSFQN</sequence>
<dbReference type="AlphaFoldDB" id="D3BC83"/>
<reference evidence="3 4" key="1">
    <citation type="journal article" date="2011" name="Genome Res.">
        <title>Phylogeny-wide analysis of social amoeba genomes highlights ancient origins for complex intercellular communication.</title>
        <authorList>
            <person name="Heidel A.J."/>
            <person name="Lawal H.M."/>
            <person name="Felder M."/>
            <person name="Schilde C."/>
            <person name="Helps N.R."/>
            <person name="Tunggal B."/>
            <person name="Rivero F."/>
            <person name="John U."/>
            <person name="Schleicher M."/>
            <person name="Eichinger L."/>
            <person name="Platzer M."/>
            <person name="Noegel A.A."/>
            <person name="Schaap P."/>
            <person name="Gloeckner G."/>
        </authorList>
    </citation>
    <scope>NUCLEOTIDE SEQUENCE [LARGE SCALE GENOMIC DNA]</scope>
    <source>
        <strain evidence="4">ATCC 26659 / Pp 5 / PN500</strain>
    </source>
</reference>
<dbReference type="InterPro" id="IPR053331">
    <property type="entry name" value="EGF-like_comC"/>
</dbReference>
<evidence type="ECO:0000256" key="1">
    <source>
        <dbReference type="SAM" id="Phobius"/>
    </source>
</evidence>
<dbReference type="Pfam" id="PF23033">
    <property type="entry name" value="DUF7034"/>
    <property type="match status" value="1"/>
</dbReference>
<protein>
    <recommendedName>
        <fullName evidence="2">DUF7034 domain-containing protein</fullName>
    </recommendedName>
</protein>
<dbReference type="GeneID" id="31361590"/>
<accession>D3BC83</accession>
<keyword evidence="1" id="KW-0812">Transmembrane</keyword>
<organism evidence="3 4">
    <name type="scientific">Heterostelium pallidum (strain ATCC 26659 / Pp 5 / PN500)</name>
    <name type="common">Cellular slime mold</name>
    <name type="synonym">Polysphondylium pallidum</name>
    <dbReference type="NCBI Taxonomy" id="670386"/>
    <lineage>
        <taxon>Eukaryota</taxon>
        <taxon>Amoebozoa</taxon>
        <taxon>Evosea</taxon>
        <taxon>Eumycetozoa</taxon>
        <taxon>Dictyostelia</taxon>
        <taxon>Acytosteliales</taxon>
        <taxon>Acytosteliaceae</taxon>
        <taxon>Heterostelium</taxon>
    </lineage>
</organism>
<feature type="transmembrane region" description="Helical" evidence="1">
    <location>
        <begin position="1194"/>
        <end position="1218"/>
    </location>
</feature>
<dbReference type="InParanoid" id="D3BC83"/>
<comment type="caution">
    <text evidence="3">The sequence shown here is derived from an EMBL/GenBank/DDBJ whole genome shotgun (WGS) entry which is preliminary data.</text>
</comment>
<evidence type="ECO:0000313" key="4">
    <source>
        <dbReference type="Proteomes" id="UP000001396"/>
    </source>
</evidence>
<dbReference type="EMBL" id="ADBJ01000026">
    <property type="protein sequence ID" value="EFA81266.1"/>
    <property type="molecule type" value="Genomic_DNA"/>
</dbReference>
<gene>
    <name evidence="3" type="ORF">PPL_06106</name>
</gene>
<dbReference type="InterPro" id="IPR055462">
    <property type="entry name" value="DUF7034"/>
</dbReference>
<keyword evidence="1" id="KW-1133">Transmembrane helix</keyword>
<keyword evidence="1" id="KW-0472">Membrane</keyword>
<evidence type="ECO:0000259" key="2">
    <source>
        <dbReference type="Pfam" id="PF23033"/>
    </source>
</evidence>
<evidence type="ECO:0000313" key="3">
    <source>
        <dbReference type="EMBL" id="EFA81266.1"/>
    </source>
</evidence>
<dbReference type="RefSeq" id="XP_020433384.1">
    <property type="nucleotide sequence ID" value="XM_020576972.1"/>
</dbReference>
<dbReference type="Proteomes" id="UP000001396">
    <property type="component" value="Unassembled WGS sequence"/>
</dbReference>
<name>D3BC83_HETP5</name>